<dbReference type="InterPro" id="IPR016024">
    <property type="entry name" value="ARM-type_fold"/>
</dbReference>
<dbReference type="Pfam" id="PF04050">
    <property type="entry name" value="Upf2"/>
    <property type="match status" value="1"/>
</dbReference>
<name>A0A9P8NF59_ASPFM</name>
<dbReference type="FunFam" id="1.25.40.180:FF:000037">
    <property type="entry name" value="Nonsense-mediated mRNA decay factor (Upf2)"/>
    <property type="match status" value="1"/>
</dbReference>
<dbReference type="PANTHER" id="PTHR12839:SF7">
    <property type="entry name" value="REGULATOR OF NONSENSE TRANSCRIPTS 2"/>
    <property type="match status" value="1"/>
</dbReference>
<feature type="region of interest" description="Disordered" evidence="3">
    <location>
        <begin position="1412"/>
        <end position="1492"/>
    </location>
</feature>
<dbReference type="GO" id="GO:0000184">
    <property type="term" value="P:nuclear-transcribed mRNA catabolic process, nonsense-mediated decay"/>
    <property type="evidence" value="ECO:0007669"/>
    <property type="project" value="InterPro"/>
</dbReference>
<dbReference type="InterPro" id="IPR007193">
    <property type="entry name" value="Upf2/Nmd2_C"/>
</dbReference>
<dbReference type="GO" id="GO:0003723">
    <property type="term" value="F:RNA binding"/>
    <property type="evidence" value="ECO:0007669"/>
    <property type="project" value="InterPro"/>
</dbReference>
<feature type="region of interest" description="Disordered" evidence="3">
    <location>
        <begin position="185"/>
        <end position="246"/>
    </location>
</feature>
<dbReference type="EMBL" id="JAIBSC010000110">
    <property type="protein sequence ID" value="KAH1897125.1"/>
    <property type="molecule type" value="Genomic_DNA"/>
</dbReference>
<comment type="caution">
    <text evidence="5">The sequence shown here is derived from an EMBL/GenBank/DDBJ whole genome shotgun (WGS) entry which is preliminary data.</text>
</comment>
<feature type="region of interest" description="Disordered" evidence="3">
    <location>
        <begin position="260"/>
        <end position="319"/>
    </location>
</feature>
<gene>
    <name evidence="5" type="ORF">KXV57_000937</name>
</gene>
<reference evidence="5" key="1">
    <citation type="submission" date="2021-08" db="EMBL/GenBank/DDBJ databases">
        <title>Global Aspergillus fumigatus from environmental and clinical sources.</title>
        <authorList>
            <person name="Barber A."/>
            <person name="Sae-Ong T."/>
        </authorList>
    </citation>
    <scope>NUCLEOTIDE SEQUENCE</scope>
    <source>
        <strain evidence="5">NRZ-2016-071</strain>
    </source>
</reference>
<dbReference type="Gene3D" id="4.10.80.160">
    <property type="match status" value="1"/>
</dbReference>
<feature type="compositionally biased region" description="Polar residues" evidence="3">
    <location>
        <begin position="202"/>
        <end position="213"/>
    </location>
</feature>
<feature type="compositionally biased region" description="Low complexity" evidence="3">
    <location>
        <begin position="222"/>
        <end position="237"/>
    </location>
</feature>
<feature type="region of interest" description="Disordered" evidence="3">
    <location>
        <begin position="914"/>
        <end position="966"/>
    </location>
</feature>
<feature type="region of interest" description="Disordered" evidence="3">
    <location>
        <begin position="1600"/>
        <end position="1639"/>
    </location>
</feature>
<feature type="compositionally biased region" description="Low complexity" evidence="3">
    <location>
        <begin position="23"/>
        <end position="35"/>
    </location>
</feature>
<dbReference type="SUPFAM" id="SSF48371">
    <property type="entry name" value="ARM repeat"/>
    <property type="match status" value="2"/>
</dbReference>
<dbReference type="SMART" id="SM00543">
    <property type="entry name" value="MIF4G"/>
    <property type="match status" value="2"/>
</dbReference>
<feature type="compositionally biased region" description="Low complexity" evidence="3">
    <location>
        <begin position="348"/>
        <end position="358"/>
    </location>
</feature>
<dbReference type="GO" id="GO:0035145">
    <property type="term" value="C:exon-exon junction complex"/>
    <property type="evidence" value="ECO:0007669"/>
    <property type="project" value="TreeGrafter"/>
</dbReference>
<accession>A0A9P8NF59</accession>
<dbReference type="InterPro" id="IPR003890">
    <property type="entry name" value="MIF4G-like_typ-3"/>
</dbReference>
<dbReference type="Pfam" id="PF02854">
    <property type="entry name" value="MIF4G"/>
    <property type="match status" value="2"/>
</dbReference>
<feature type="region of interest" description="Disordered" evidence="3">
    <location>
        <begin position="333"/>
        <end position="371"/>
    </location>
</feature>
<dbReference type="InterPro" id="IPR039762">
    <property type="entry name" value="Nmd2/UPF2"/>
</dbReference>
<feature type="compositionally biased region" description="Acidic residues" evidence="3">
    <location>
        <begin position="1465"/>
        <end position="1475"/>
    </location>
</feature>
<dbReference type="GO" id="GO:0005737">
    <property type="term" value="C:cytoplasm"/>
    <property type="evidence" value="ECO:0007669"/>
    <property type="project" value="UniProtKB-SubCell"/>
</dbReference>
<protein>
    <recommendedName>
        <fullName evidence="4">MIF4G domain-containing protein</fullName>
    </recommendedName>
</protein>
<organism evidence="5 6">
    <name type="scientific">Aspergillus fumigatus</name>
    <name type="common">Neosartorya fumigata</name>
    <dbReference type="NCBI Taxonomy" id="746128"/>
    <lineage>
        <taxon>Eukaryota</taxon>
        <taxon>Fungi</taxon>
        <taxon>Dikarya</taxon>
        <taxon>Ascomycota</taxon>
        <taxon>Pezizomycotina</taxon>
        <taxon>Eurotiomycetes</taxon>
        <taxon>Eurotiomycetidae</taxon>
        <taxon>Eurotiales</taxon>
        <taxon>Aspergillaceae</taxon>
        <taxon>Aspergillus</taxon>
        <taxon>Aspergillus subgen. Fumigati</taxon>
    </lineage>
</organism>
<feature type="domain" description="MIF4G" evidence="4">
    <location>
        <begin position="978"/>
        <end position="1168"/>
    </location>
</feature>
<feature type="compositionally biased region" description="Acidic residues" evidence="3">
    <location>
        <begin position="1436"/>
        <end position="1457"/>
    </location>
</feature>
<feature type="region of interest" description="Disordered" evidence="3">
    <location>
        <begin position="23"/>
        <end position="71"/>
    </location>
</feature>
<feature type="region of interest" description="Disordered" evidence="3">
    <location>
        <begin position="745"/>
        <end position="772"/>
    </location>
</feature>
<feature type="compositionally biased region" description="Low complexity" evidence="3">
    <location>
        <begin position="286"/>
        <end position="295"/>
    </location>
</feature>
<feature type="domain" description="MIF4G" evidence="4">
    <location>
        <begin position="1183"/>
        <end position="1391"/>
    </location>
</feature>
<comment type="subcellular location">
    <subcellularLocation>
        <location evidence="1">Cytoplasm</location>
    </subcellularLocation>
</comment>
<dbReference type="Gene3D" id="1.25.40.180">
    <property type="match status" value="3"/>
</dbReference>
<dbReference type="PANTHER" id="PTHR12839">
    <property type="entry name" value="NONSENSE-MEDIATED MRNA DECAY PROTEIN 2 UP-FRAMESHIFT SUPPRESSOR 2"/>
    <property type="match status" value="1"/>
</dbReference>
<evidence type="ECO:0000256" key="2">
    <source>
        <dbReference type="ARBA" id="ARBA00022490"/>
    </source>
</evidence>
<feature type="compositionally biased region" description="Basic and acidic residues" evidence="3">
    <location>
        <begin position="1608"/>
        <end position="1621"/>
    </location>
</feature>
<dbReference type="Proteomes" id="UP000813423">
    <property type="component" value="Unassembled WGS sequence"/>
</dbReference>
<dbReference type="FunFam" id="1.25.40.180:FF:000052">
    <property type="entry name" value="Nonsense-mediated mRNA decay factor"/>
    <property type="match status" value="1"/>
</dbReference>
<dbReference type="FunFam" id="4.10.80.160:FF:000001">
    <property type="entry name" value="Nonsense-mediated mRNA decay factor (Upf2)"/>
    <property type="match status" value="1"/>
</dbReference>
<evidence type="ECO:0000259" key="4">
    <source>
        <dbReference type="SMART" id="SM00543"/>
    </source>
</evidence>
<feature type="region of interest" description="Disordered" evidence="3">
    <location>
        <begin position="674"/>
        <end position="695"/>
    </location>
</feature>
<feature type="compositionally biased region" description="Basic and acidic residues" evidence="3">
    <location>
        <begin position="915"/>
        <end position="934"/>
    </location>
</feature>
<feature type="compositionally biased region" description="Low complexity" evidence="3">
    <location>
        <begin position="51"/>
        <end position="63"/>
    </location>
</feature>
<sequence length="1639" mass="184591">MESSPPRSSATASVVGVKRPASLLPAFEPLSSSPSLPRPQKRMARDSHGIVSTYPTPVPTSSTHIMSSSPPRMALSRSASRRTIAQSGSERTPLSTVPTLMLPESGEPILMVHVKATYKPAPNPFDRDRVEIMCMGWNGVKLLCQGKTYELAKGKTFTSDIKDADIMVDVHDARVLVQWPRNERKDYASTDSEQTWDETTPKGPNQSRRSLQDSPLGERPRLASPVSPSPAVQSLVPPSSPLFTPSRSRNAVVVYEDEASPVRRNLSRDVSSPRAAQESVRLADVLQSSQSSDLSDFSRPDEFSDHDEENDPIIHSFGPFGDNLLPRMASFSADESPLRGPRTSRPLQPTQSPKQPKQPSEEDSSERKSGLTDETYERIQNHAANQLAFSRLSSTPFSTILNNLPPALWKRDDRSKQGPSSEEIRAILESTKCIGKVAREGKDAAGKPLESEYYYIPDFDDDDMRREAVVNDLRKPGLRNCRKQHKQYFWRELRDLNERAWAGESDLFPVSSSLDSSLKKNTAFIKRLRTGINASVLQTFLTDIRTLSLHKYLSEIISACYEGLCKLKSPGEIAAGVEVTSALHQRFGPDEFTRQIGWLLGRGLSTPDKSQLRTLSQELREREEKERLSRHRVLLRVVTELWLVGVLRTLDDIERPDDLGAKGKDGVVSIGGKATDAVSKPRTTPSAAKEQDKEAEPFPLEVLKDLLGHDREHANLPLAVLFAKSFSWDILGANMVDENRKTVDVDGTTTSVAPPETVSGGDNATAPENEPPLVSEKTQLRFKSILSRYLEDVKAHVVRDQRALAAQSRRNAEAYVKSGEIFEDRQANFDKQSKSLEKLVANTQVLCEVLGVEMPVLAEQEAADSASSGGIGLVKTSEYLRGQGEGPGIWEDEEERRFYENLVDLKGKVPPVLLEDGKKKKSDSDDAAKKRTDGEATPDSSVEKPENASQTPTSEEKSAAEAEDQSTAIASKTVGAQVDALLARLPELQTKDQVDQLALEFCFLNSKASRNRLIKAVSDVPKGRVDLLPLYSRLVATLGQYLQDIPQGLITYLDEEFRSLQRRKSKEFLGQVRMTNIRYFAELTKFGVVPEHIIFHCFKVSLDDFSRMNIEIIGHLLENCGRYLLRNPETSPRMASFLEKLGRKKAVQHLGQQERMIIENAMYYVDPPPRPAIQQKERTPMESYIRKLIYLDMNKRNYTKVLKSIRKLHWEEQDVVDIMERVFSKPVKVKYGNIHLLAILVSALYRYHQDFVISVVDNILEQITLGLEQNDFKFNQKRVAEVKYLGELYNYKMIDSPVVFDTLYRIVTFGYEGGTPIPGKLNPLDLPDDFFRIRLVCTLLDTCGHCFDRGSAKKKLDFFLIFFQYYYLTKDPLPMDVEFLIQDTFAMARPQWKLMTDLQEATRLFSEAVAQNYKTSDSERPVEPDEDDAESSSSDDGLEDDAIPEAEEEQESSDEAEVSGPNAEQDTDSESEDEQIFVTRQEEERDPEVEAEFDREFEKMMAESMESRRFERKAVFDIPLPMRRAGREASAGDGVTEAPPERTNTMAFSLMTKKGNKQQTRTIDLPSDSSFAIAMKSQQQADREEQQRIKNLVLNYEMTNEAENNTEVLEKRTSPKLDKPGSNRTAFRSRKLQLSDVNW</sequence>
<evidence type="ECO:0000313" key="6">
    <source>
        <dbReference type="Proteomes" id="UP000813423"/>
    </source>
</evidence>
<evidence type="ECO:0000313" key="5">
    <source>
        <dbReference type="EMBL" id="KAH1897125.1"/>
    </source>
</evidence>
<proteinExistence type="predicted"/>
<evidence type="ECO:0000256" key="1">
    <source>
        <dbReference type="ARBA" id="ARBA00004496"/>
    </source>
</evidence>
<keyword evidence="2" id="KW-0963">Cytoplasm</keyword>
<evidence type="ECO:0000256" key="3">
    <source>
        <dbReference type="SAM" id="MobiDB-lite"/>
    </source>
</evidence>